<evidence type="ECO:0000256" key="5">
    <source>
        <dbReference type="ARBA" id="ARBA00022793"/>
    </source>
</evidence>
<dbReference type="InterPro" id="IPR036778">
    <property type="entry name" value="OHCU_decarboxylase_sf"/>
</dbReference>
<reference evidence="8 9" key="1">
    <citation type="submission" date="2021-10" db="EMBL/GenBank/DDBJ databases">
        <title>Draft genome of Aestuariibacter halophilus JC2043.</title>
        <authorList>
            <person name="Emsley S.A."/>
            <person name="Pfannmuller K.M."/>
            <person name="Ushijima B."/>
            <person name="Saw J.H."/>
            <person name="Videau P."/>
        </authorList>
    </citation>
    <scope>NUCLEOTIDE SEQUENCE [LARGE SCALE GENOMIC DNA]</scope>
    <source>
        <strain evidence="8 9">JC2043</strain>
    </source>
</reference>
<feature type="domain" description="Oxo-4-hydroxy-4-carboxy-5-ureidoimidazoline decarboxylase" evidence="7">
    <location>
        <begin position="7"/>
        <end position="162"/>
    </location>
</feature>
<evidence type="ECO:0000313" key="9">
    <source>
        <dbReference type="Proteomes" id="UP001520878"/>
    </source>
</evidence>
<dbReference type="EMBL" id="JAJEWP010000001">
    <property type="protein sequence ID" value="MCC2615737.1"/>
    <property type="molecule type" value="Genomic_DNA"/>
</dbReference>
<keyword evidence="9" id="KW-1185">Reference proteome</keyword>
<dbReference type="Gene3D" id="1.10.3330.10">
    <property type="entry name" value="Oxo-4-hydroxy-4-carboxy-5-ureidoimidazoline decarboxylase"/>
    <property type="match status" value="1"/>
</dbReference>
<name>A0ABS8G573_9ALTE</name>
<organism evidence="8 9">
    <name type="scientific">Fluctibacter halophilus</name>
    <dbReference type="NCBI Taxonomy" id="226011"/>
    <lineage>
        <taxon>Bacteria</taxon>
        <taxon>Pseudomonadati</taxon>
        <taxon>Pseudomonadota</taxon>
        <taxon>Gammaproteobacteria</taxon>
        <taxon>Alteromonadales</taxon>
        <taxon>Alteromonadaceae</taxon>
        <taxon>Fluctibacter</taxon>
    </lineage>
</organism>
<dbReference type="GO" id="GO:0051997">
    <property type="term" value="F:2-oxo-4-hydroxy-4-carboxy-5-ureidoimidazoline decarboxylase activity"/>
    <property type="evidence" value="ECO:0007669"/>
    <property type="project" value="UniProtKB-EC"/>
</dbReference>
<comment type="pathway">
    <text evidence="2">Purine metabolism; urate degradation; (S)-allantoin from urate: step 3/3.</text>
</comment>
<dbReference type="PANTHER" id="PTHR43466:SF1">
    <property type="entry name" value="2-OXO-4-HYDROXY-4-CARBOXY-5-UREIDOIMIDAZOLINE DECARBOXYLASE-RELATED"/>
    <property type="match status" value="1"/>
</dbReference>
<evidence type="ECO:0000259" key="7">
    <source>
        <dbReference type="Pfam" id="PF09349"/>
    </source>
</evidence>
<dbReference type="NCBIfam" id="NF010372">
    <property type="entry name" value="PRK13798.1"/>
    <property type="match status" value="1"/>
</dbReference>
<dbReference type="NCBIfam" id="TIGR03180">
    <property type="entry name" value="UraD_2"/>
    <property type="match status" value="1"/>
</dbReference>
<dbReference type="PANTHER" id="PTHR43466">
    <property type="entry name" value="2-OXO-4-HYDROXY-4-CARBOXY-5-UREIDOIMIDAZOLINE DECARBOXYLASE-RELATED"/>
    <property type="match status" value="1"/>
</dbReference>
<evidence type="ECO:0000256" key="3">
    <source>
        <dbReference type="ARBA" id="ARBA00012257"/>
    </source>
</evidence>
<evidence type="ECO:0000256" key="2">
    <source>
        <dbReference type="ARBA" id="ARBA00004754"/>
    </source>
</evidence>
<dbReference type="RefSeq" id="WP_229157922.1">
    <property type="nucleotide sequence ID" value="NZ_JAJEWP010000001.1"/>
</dbReference>
<protein>
    <recommendedName>
        <fullName evidence="3">2-oxo-4-hydroxy-4-carboxy-5-ureidoimidazoline decarboxylase</fullName>
        <ecNumber evidence="3">4.1.1.97</ecNumber>
    </recommendedName>
</protein>
<keyword evidence="6 8" id="KW-0456">Lyase</keyword>
<dbReference type="Proteomes" id="UP001520878">
    <property type="component" value="Unassembled WGS sequence"/>
</dbReference>
<dbReference type="InterPro" id="IPR017595">
    <property type="entry name" value="OHCU_decarboxylase-2"/>
</dbReference>
<gene>
    <name evidence="8" type="primary">uraD</name>
    <name evidence="8" type="ORF">LJ739_05735</name>
</gene>
<comment type="catalytic activity">
    <reaction evidence="1">
        <text>5-hydroxy-2-oxo-4-ureido-2,5-dihydro-1H-imidazole-5-carboxylate + H(+) = (S)-allantoin + CO2</text>
        <dbReference type="Rhea" id="RHEA:26301"/>
        <dbReference type="ChEBI" id="CHEBI:15378"/>
        <dbReference type="ChEBI" id="CHEBI:15678"/>
        <dbReference type="ChEBI" id="CHEBI:16526"/>
        <dbReference type="ChEBI" id="CHEBI:58639"/>
        <dbReference type="EC" id="4.1.1.97"/>
    </reaction>
</comment>
<dbReference type="SUPFAM" id="SSF158694">
    <property type="entry name" value="UraD-Like"/>
    <property type="match status" value="1"/>
</dbReference>
<keyword evidence="4" id="KW-0659">Purine metabolism</keyword>
<comment type="caution">
    <text evidence="8">The sequence shown here is derived from an EMBL/GenBank/DDBJ whole genome shotgun (WGS) entry which is preliminary data.</text>
</comment>
<evidence type="ECO:0000256" key="4">
    <source>
        <dbReference type="ARBA" id="ARBA00022631"/>
    </source>
</evidence>
<dbReference type="EC" id="4.1.1.97" evidence="3"/>
<proteinExistence type="predicted"/>
<sequence length="174" mass="19333">MTLHDINQLSEQACLDFFERCCAATVWCNAMCQHRPYQSETDLHKAAQDAWLALTPKDWLEAFAAHPMIGDLKTLQAKYANTGALASQEQAGTADADQQTLQQLLTLNQQYLKRHGFIFIICATGLSARQMLDALSARIDNDTETETRIAAGEQQKITALRLHKALQQQGADNA</sequence>
<evidence type="ECO:0000256" key="1">
    <source>
        <dbReference type="ARBA" id="ARBA00001163"/>
    </source>
</evidence>
<accession>A0ABS8G573</accession>
<evidence type="ECO:0000256" key="6">
    <source>
        <dbReference type="ARBA" id="ARBA00023239"/>
    </source>
</evidence>
<keyword evidence="5" id="KW-0210">Decarboxylase</keyword>
<evidence type="ECO:0000313" key="8">
    <source>
        <dbReference type="EMBL" id="MCC2615737.1"/>
    </source>
</evidence>
<dbReference type="Pfam" id="PF09349">
    <property type="entry name" value="OHCU_decarbox"/>
    <property type="match status" value="1"/>
</dbReference>
<dbReference type="InterPro" id="IPR018020">
    <property type="entry name" value="OHCU_decarboxylase"/>
</dbReference>